<dbReference type="Proteomes" id="UP000624279">
    <property type="component" value="Unassembled WGS sequence"/>
</dbReference>
<dbReference type="EMBL" id="JACOGA010000007">
    <property type="protein sequence ID" value="MBC3873634.1"/>
    <property type="molecule type" value="Genomic_DNA"/>
</dbReference>
<evidence type="ECO:0000313" key="2">
    <source>
        <dbReference type="Proteomes" id="UP000624279"/>
    </source>
</evidence>
<organism evidence="1 2">
    <name type="scientific">Undibacterium flavidum</name>
    <dbReference type="NCBI Taxonomy" id="2762297"/>
    <lineage>
        <taxon>Bacteria</taxon>
        <taxon>Pseudomonadati</taxon>
        <taxon>Pseudomonadota</taxon>
        <taxon>Betaproteobacteria</taxon>
        <taxon>Burkholderiales</taxon>
        <taxon>Oxalobacteraceae</taxon>
        <taxon>Undibacterium</taxon>
    </lineage>
</organism>
<evidence type="ECO:0000313" key="1">
    <source>
        <dbReference type="EMBL" id="MBC3873634.1"/>
    </source>
</evidence>
<protein>
    <submittedName>
        <fullName evidence="1">Uncharacterized protein</fullName>
    </submittedName>
</protein>
<comment type="caution">
    <text evidence="1">The sequence shown here is derived from an EMBL/GenBank/DDBJ whole genome shotgun (WGS) entry which is preliminary data.</text>
</comment>
<reference evidence="1 2" key="1">
    <citation type="submission" date="2020-08" db="EMBL/GenBank/DDBJ databases">
        <title>Novel species isolated from subtropical streams in China.</title>
        <authorList>
            <person name="Lu H."/>
        </authorList>
    </citation>
    <scope>NUCLEOTIDE SEQUENCE [LARGE SCALE GENOMIC DNA]</scope>
    <source>
        <strain evidence="1 2">LX15W</strain>
    </source>
</reference>
<gene>
    <name evidence="1" type="ORF">H8K55_08545</name>
</gene>
<proteinExistence type="predicted"/>
<sequence>MNPVSKPEGNNIIATPIQPHVGLGIVMSEKNESGEVLAKVNKGRSPNSEINATIAELNGYQQSIENGRLGIIKPGKASARGVDYATYDPEEGIVYITDSKYRASGGSFPRTIPQKKVKSWTEEVQNTVQNWPDSPYKSKILETIKNGNVRPEIFKWPK</sequence>
<name>A0ABR6YAH8_9BURK</name>
<keyword evidence="2" id="KW-1185">Reference proteome</keyword>
<accession>A0ABR6YAH8</accession>